<dbReference type="EMBL" id="CP045851">
    <property type="protein sequence ID" value="QGG93695.1"/>
    <property type="molecule type" value="Genomic_DNA"/>
</dbReference>
<keyword evidence="3" id="KW-1185">Reference proteome</keyword>
<dbReference type="SUPFAM" id="SSF52096">
    <property type="entry name" value="ClpP/crotonase"/>
    <property type="match status" value="1"/>
</dbReference>
<dbReference type="PANTHER" id="PTHR43684:SF4">
    <property type="entry name" value="ENOYL-COA HYDRATASE_ISOMERASE FAMILY PROTEIN (AFU_ORTHOLOGUE AFUA_1G01890)"/>
    <property type="match status" value="1"/>
</dbReference>
<organism evidence="2 3">
    <name type="scientific">Actinomarinicola tropica</name>
    <dbReference type="NCBI Taxonomy" id="2789776"/>
    <lineage>
        <taxon>Bacteria</taxon>
        <taxon>Bacillati</taxon>
        <taxon>Actinomycetota</taxon>
        <taxon>Acidimicrobiia</taxon>
        <taxon>Acidimicrobiales</taxon>
        <taxon>Iamiaceae</taxon>
        <taxon>Actinomarinicola</taxon>
    </lineage>
</organism>
<evidence type="ECO:0000313" key="2">
    <source>
        <dbReference type="EMBL" id="QGG93695.1"/>
    </source>
</evidence>
<name>A0A5Q2RKG7_9ACTN</name>
<proteinExistence type="inferred from homology"/>
<dbReference type="AlphaFoldDB" id="A0A5Q2RKG7"/>
<gene>
    <name evidence="2" type="ORF">GH723_00415</name>
</gene>
<dbReference type="Proteomes" id="UP000334019">
    <property type="component" value="Chromosome"/>
</dbReference>
<dbReference type="PANTHER" id="PTHR43684">
    <property type="match status" value="1"/>
</dbReference>
<dbReference type="InterPro" id="IPR051053">
    <property type="entry name" value="ECH/Chromodomain_protein"/>
</dbReference>
<dbReference type="InterPro" id="IPR001753">
    <property type="entry name" value="Enoyl-CoA_hydra/iso"/>
</dbReference>
<comment type="similarity">
    <text evidence="1">Belongs to the enoyl-CoA hydratase/isomerase family.</text>
</comment>
<dbReference type="RefSeq" id="WP_153757801.1">
    <property type="nucleotide sequence ID" value="NZ_CP045851.1"/>
</dbReference>
<dbReference type="InterPro" id="IPR029045">
    <property type="entry name" value="ClpP/crotonase-like_dom_sf"/>
</dbReference>
<reference evidence="2 3" key="1">
    <citation type="submission" date="2019-11" db="EMBL/GenBank/DDBJ databases">
        <authorList>
            <person name="He Y."/>
        </authorList>
    </citation>
    <scope>NUCLEOTIDE SEQUENCE [LARGE SCALE GENOMIC DNA]</scope>
    <source>
        <strain evidence="2 3">SCSIO 58843</strain>
    </source>
</reference>
<dbReference type="GO" id="GO:0003824">
    <property type="term" value="F:catalytic activity"/>
    <property type="evidence" value="ECO:0007669"/>
    <property type="project" value="UniProtKB-ARBA"/>
</dbReference>
<dbReference type="Pfam" id="PF00378">
    <property type="entry name" value="ECH_1"/>
    <property type="match status" value="1"/>
</dbReference>
<protein>
    <submittedName>
        <fullName evidence="2">Enoyl-CoA hydratase</fullName>
    </submittedName>
</protein>
<dbReference type="Gene3D" id="3.90.226.10">
    <property type="entry name" value="2-enoyl-CoA Hydratase, Chain A, domain 1"/>
    <property type="match status" value="1"/>
</dbReference>
<evidence type="ECO:0000313" key="3">
    <source>
        <dbReference type="Proteomes" id="UP000334019"/>
    </source>
</evidence>
<dbReference type="CDD" id="cd06558">
    <property type="entry name" value="crotonase-like"/>
    <property type="match status" value="1"/>
</dbReference>
<accession>A0A5Q2RKG7</accession>
<evidence type="ECO:0000256" key="1">
    <source>
        <dbReference type="ARBA" id="ARBA00005254"/>
    </source>
</evidence>
<dbReference type="KEGG" id="atq:GH723_00415"/>
<sequence length="277" mass="29878">MYEQIRYEVDGPMGLITLHRPEALNAWTDVMAREVRDAVGRAAADRDVVAIVITGAGRGFCAGADLGRLEDMAGGERSSPLAETLARGDAPQEIGDFDGTFSYLMATEKPVIAAINGAVAGMAYPFVLCCDLRFMSDDAVMLTAFAQRGLVAEFGLSWLLPRQVGPAVALDLLLSSRTIDGREAAQLGLVNASMPGDELLDHCRAYVQRLADTCSPASMAVMKRQVYEQLHRGLGAAEGDAFVHMAESFRRPDFTEGVMSFLEKRPPSFTRLPAEGS</sequence>